<dbReference type="RefSeq" id="WP_205104045.1">
    <property type="nucleotide sequence ID" value="NZ_JACJJC010000018.1"/>
</dbReference>
<proteinExistence type="predicted"/>
<dbReference type="EMBL" id="JACJJC010000018">
    <property type="protein sequence ID" value="MBM6704762.1"/>
    <property type="molecule type" value="Genomic_DNA"/>
</dbReference>
<organism evidence="1 2">
    <name type="scientific">Sutterella massiliensis</name>
    <dbReference type="NCBI Taxonomy" id="1816689"/>
    <lineage>
        <taxon>Bacteria</taxon>
        <taxon>Pseudomonadati</taxon>
        <taxon>Pseudomonadota</taxon>
        <taxon>Betaproteobacteria</taxon>
        <taxon>Burkholderiales</taxon>
        <taxon>Sutterellaceae</taxon>
        <taxon>Sutterella</taxon>
    </lineage>
</organism>
<gene>
    <name evidence="1" type="ORF">H6A60_09730</name>
</gene>
<name>A0ABS2DTT9_9BURK</name>
<evidence type="ECO:0000313" key="1">
    <source>
        <dbReference type="EMBL" id="MBM6704762.1"/>
    </source>
</evidence>
<accession>A0ABS2DTT9</accession>
<reference evidence="1 2" key="1">
    <citation type="journal article" date="2021" name="Sci. Rep.">
        <title>The distribution of antibiotic resistance genes in chicken gut microbiota commensals.</title>
        <authorList>
            <person name="Juricova H."/>
            <person name="Matiasovicova J."/>
            <person name="Kubasova T."/>
            <person name="Cejkova D."/>
            <person name="Rychlik I."/>
        </authorList>
    </citation>
    <scope>NUCLEOTIDE SEQUENCE [LARGE SCALE GENOMIC DNA]</scope>
    <source>
        <strain evidence="1 2">An829</strain>
    </source>
</reference>
<dbReference type="Proteomes" id="UP000715095">
    <property type="component" value="Unassembled WGS sequence"/>
</dbReference>
<protein>
    <submittedName>
        <fullName evidence="1">Copper resistance protein NlpE N-terminal domain-containing protein</fullName>
    </submittedName>
</protein>
<evidence type="ECO:0000313" key="2">
    <source>
        <dbReference type="Proteomes" id="UP000715095"/>
    </source>
</evidence>
<dbReference type="Pfam" id="PF04170">
    <property type="entry name" value="NlpE"/>
    <property type="match status" value="1"/>
</dbReference>
<dbReference type="Gene3D" id="2.40.128.640">
    <property type="match status" value="1"/>
</dbReference>
<keyword evidence="2" id="KW-1185">Reference proteome</keyword>
<sequence>MDARLHGAYAPKRTFARILRPRHTKAGALFTAAAASLLLLSGCQTAQFSETKTQTSLRDAAYVSTLETKALSGVYEGVIPCADCSGIRTALYVRAIGSYTRVSHYMGTNGAFEEGGRWHVDDTRLDGRFNEADGTVVVFEPLSAKDHKWYGLVSGKQMKLLDREGNVVEGALADFYVLEKN</sequence>
<comment type="caution">
    <text evidence="1">The sequence shown here is derived from an EMBL/GenBank/DDBJ whole genome shotgun (WGS) entry which is preliminary data.</text>
</comment>
<dbReference type="InterPro" id="IPR007298">
    <property type="entry name" value="Cu-R_lipoprotein_NlpE"/>
</dbReference>